<sequence>MLDRIPPQSMEAEQAVLGAMLIEREAISKVAELLRPEDCYREAHRLIYNAMLELFNKNDAVDMVTVIEFLRKEDKLEAAGGIAYVTSLANSVPTAANVLYHARIVEEKALLRQLINAATNIAGMGYEGSEEVSTILDSAEKAILSVSSRKMGGEFTPIKSIIFDAFNKIEQLYASKGSITGLSTGFKDLDKLTSGLQPSDLILIAARPSMGKTAFVLNIAQHIGIAEKKAVAFFSLEMSKEQLVQRMLCAESAIDSQRLRIGELEAKDWTKLVSGADRLSAAPIFIDDTAGITVMEMRSKARRLKIEHNLSLIIIDYLQLMQGSGKGKGSENRQQEISEISRSLKALAREINVPVIALSQLSRSVESRQVKKPMLSDLRESGSLEQDADIVAFLYRDDYYNPDSEQKNITEVIIAKHRNGPVDTVQLFFHKQFTKFSDLSKLPG</sequence>
<gene>
    <name evidence="14" type="ORF">SAMN04490355_10204</name>
</gene>
<dbReference type="GO" id="GO:1990077">
    <property type="term" value="C:primosome complex"/>
    <property type="evidence" value="ECO:0007669"/>
    <property type="project" value="UniProtKB-UniRule"/>
</dbReference>
<dbReference type="Gene3D" id="3.40.50.300">
    <property type="entry name" value="P-loop containing nucleotide triphosphate hydrolases"/>
    <property type="match status" value="1"/>
</dbReference>
<evidence type="ECO:0000256" key="3">
    <source>
        <dbReference type="ARBA" id="ARBA00022705"/>
    </source>
</evidence>
<keyword evidence="7 12" id="KW-0067">ATP-binding</keyword>
<dbReference type="GO" id="GO:0042802">
    <property type="term" value="F:identical protein binding"/>
    <property type="evidence" value="ECO:0007669"/>
    <property type="project" value="UniProtKB-ARBA"/>
</dbReference>
<dbReference type="InterPro" id="IPR007693">
    <property type="entry name" value="DNA_helicase_DnaB-like_N"/>
</dbReference>
<dbReference type="AlphaFoldDB" id="A0A1I4KVQ1"/>
<evidence type="ECO:0000259" key="13">
    <source>
        <dbReference type="PROSITE" id="PS51199"/>
    </source>
</evidence>
<dbReference type="SUPFAM" id="SSF52540">
    <property type="entry name" value="P-loop containing nucleoside triphosphate hydrolases"/>
    <property type="match status" value="1"/>
</dbReference>
<dbReference type="GO" id="GO:0003677">
    <property type="term" value="F:DNA binding"/>
    <property type="evidence" value="ECO:0007669"/>
    <property type="project" value="UniProtKB-UniRule"/>
</dbReference>
<dbReference type="Proteomes" id="UP000199520">
    <property type="component" value="Unassembled WGS sequence"/>
</dbReference>
<evidence type="ECO:0000256" key="9">
    <source>
        <dbReference type="ARBA" id="ARBA00023235"/>
    </source>
</evidence>
<dbReference type="EC" id="5.6.2.3" evidence="11 12"/>
<dbReference type="RefSeq" id="WP_090937400.1">
    <property type="nucleotide sequence ID" value="NZ_FOTS01000020.1"/>
</dbReference>
<dbReference type="NCBIfam" id="NF004384">
    <property type="entry name" value="PRK05748.1"/>
    <property type="match status" value="1"/>
</dbReference>
<dbReference type="InterPro" id="IPR036185">
    <property type="entry name" value="DNA_heli_DnaB-like_N_sf"/>
</dbReference>
<keyword evidence="6 12" id="KW-0347">Helicase</keyword>
<evidence type="ECO:0000313" key="14">
    <source>
        <dbReference type="EMBL" id="SFL82825.1"/>
    </source>
</evidence>
<evidence type="ECO:0000256" key="4">
    <source>
        <dbReference type="ARBA" id="ARBA00022741"/>
    </source>
</evidence>
<keyword evidence="2 12" id="KW-0639">Primosome</keyword>
<dbReference type="InterPro" id="IPR027417">
    <property type="entry name" value="P-loop_NTPase"/>
</dbReference>
<dbReference type="InterPro" id="IPR007694">
    <property type="entry name" value="DNA_helicase_DnaB-like_C"/>
</dbReference>
<dbReference type="GO" id="GO:0043139">
    <property type="term" value="F:5'-3' DNA helicase activity"/>
    <property type="evidence" value="ECO:0007669"/>
    <property type="project" value="UniProtKB-EC"/>
</dbReference>
<dbReference type="PANTHER" id="PTHR30153">
    <property type="entry name" value="REPLICATIVE DNA HELICASE DNAB"/>
    <property type="match status" value="1"/>
</dbReference>
<evidence type="ECO:0000256" key="6">
    <source>
        <dbReference type="ARBA" id="ARBA00022806"/>
    </source>
</evidence>
<evidence type="ECO:0000256" key="7">
    <source>
        <dbReference type="ARBA" id="ARBA00022840"/>
    </source>
</evidence>
<keyword evidence="5 12" id="KW-0378">Hydrolase</keyword>
<evidence type="ECO:0000256" key="11">
    <source>
        <dbReference type="NCBIfam" id="TIGR00665"/>
    </source>
</evidence>
<dbReference type="GO" id="GO:0005829">
    <property type="term" value="C:cytosol"/>
    <property type="evidence" value="ECO:0007669"/>
    <property type="project" value="TreeGrafter"/>
</dbReference>
<dbReference type="CDD" id="cd00984">
    <property type="entry name" value="DnaB_C"/>
    <property type="match status" value="1"/>
</dbReference>
<evidence type="ECO:0000256" key="12">
    <source>
        <dbReference type="RuleBase" id="RU362085"/>
    </source>
</evidence>
<dbReference type="GO" id="GO:0016887">
    <property type="term" value="F:ATP hydrolysis activity"/>
    <property type="evidence" value="ECO:0007669"/>
    <property type="project" value="RHEA"/>
</dbReference>
<dbReference type="OrthoDB" id="9773982at2"/>
<dbReference type="FunFam" id="1.10.860.10:FF:000001">
    <property type="entry name" value="Replicative DNA helicase"/>
    <property type="match status" value="1"/>
</dbReference>
<accession>A0A1I4KVQ1</accession>
<keyword evidence="4 12" id="KW-0547">Nucleotide-binding</keyword>
<dbReference type="InterPro" id="IPR016136">
    <property type="entry name" value="DNA_helicase_N/primase_C"/>
</dbReference>
<dbReference type="Gene3D" id="1.10.860.10">
    <property type="entry name" value="DNAb Helicase, Chain A"/>
    <property type="match status" value="1"/>
</dbReference>
<organism evidence="14 15">
    <name type="scientific">Pelosinus propionicus DSM 13327</name>
    <dbReference type="NCBI Taxonomy" id="1123291"/>
    <lineage>
        <taxon>Bacteria</taxon>
        <taxon>Bacillati</taxon>
        <taxon>Bacillota</taxon>
        <taxon>Negativicutes</taxon>
        <taxon>Selenomonadales</taxon>
        <taxon>Sporomusaceae</taxon>
        <taxon>Pelosinus</taxon>
    </lineage>
</organism>
<evidence type="ECO:0000256" key="2">
    <source>
        <dbReference type="ARBA" id="ARBA00022515"/>
    </source>
</evidence>
<dbReference type="EMBL" id="FOTS01000020">
    <property type="protein sequence ID" value="SFL82825.1"/>
    <property type="molecule type" value="Genomic_DNA"/>
</dbReference>
<keyword evidence="8 12" id="KW-0238">DNA-binding</keyword>
<dbReference type="NCBIfam" id="TIGR00665">
    <property type="entry name" value="DnaB"/>
    <property type="match status" value="1"/>
</dbReference>
<dbReference type="PANTHER" id="PTHR30153:SF2">
    <property type="entry name" value="REPLICATIVE DNA HELICASE"/>
    <property type="match status" value="1"/>
</dbReference>
<evidence type="ECO:0000256" key="1">
    <source>
        <dbReference type="ARBA" id="ARBA00008428"/>
    </source>
</evidence>
<keyword evidence="3 12" id="KW-0235">DNA replication</keyword>
<keyword evidence="9" id="KW-0413">Isomerase</keyword>
<dbReference type="PROSITE" id="PS51199">
    <property type="entry name" value="SF4_HELICASE"/>
    <property type="match status" value="1"/>
</dbReference>
<dbReference type="SUPFAM" id="SSF48024">
    <property type="entry name" value="N-terminal domain of DnaB helicase"/>
    <property type="match status" value="1"/>
</dbReference>
<comment type="function">
    <text evidence="12">The main replicative DNA helicase, it participates in initiation and elongation during chromosome replication. Travels ahead of the DNA replisome, separating dsDNA into templates for DNA synthesis. A processive ATP-dependent 5'-3' DNA helicase it has DNA-dependent ATPase activity.</text>
</comment>
<evidence type="ECO:0000313" key="15">
    <source>
        <dbReference type="Proteomes" id="UP000199520"/>
    </source>
</evidence>
<dbReference type="STRING" id="1123291.SAMN04490355_10204"/>
<dbReference type="InterPro" id="IPR007692">
    <property type="entry name" value="DNA_helicase_DnaB"/>
</dbReference>
<dbReference type="Pfam" id="PF00772">
    <property type="entry name" value="DnaB"/>
    <property type="match status" value="1"/>
</dbReference>
<reference evidence="15" key="1">
    <citation type="submission" date="2016-10" db="EMBL/GenBank/DDBJ databases">
        <authorList>
            <person name="Varghese N."/>
            <person name="Submissions S."/>
        </authorList>
    </citation>
    <scope>NUCLEOTIDE SEQUENCE [LARGE SCALE GENOMIC DNA]</scope>
    <source>
        <strain evidence="15">DSM 13327</strain>
    </source>
</reference>
<comment type="similarity">
    <text evidence="1 12">Belongs to the helicase family. DnaB subfamily.</text>
</comment>
<evidence type="ECO:0000256" key="5">
    <source>
        <dbReference type="ARBA" id="ARBA00022801"/>
    </source>
</evidence>
<protein>
    <recommendedName>
        <fullName evidence="11 12">Replicative DNA helicase</fullName>
        <ecNumber evidence="11 12">5.6.2.3</ecNumber>
    </recommendedName>
</protein>
<name>A0A1I4KVQ1_9FIRM</name>
<dbReference type="GO" id="GO:0005524">
    <property type="term" value="F:ATP binding"/>
    <property type="evidence" value="ECO:0007669"/>
    <property type="project" value="UniProtKB-UniRule"/>
</dbReference>
<comment type="catalytic activity">
    <reaction evidence="10 12">
        <text>ATP + H2O = ADP + phosphate + H(+)</text>
        <dbReference type="Rhea" id="RHEA:13065"/>
        <dbReference type="ChEBI" id="CHEBI:15377"/>
        <dbReference type="ChEBI" id="CHEBI:15378"/>
        <dbReference type="ChEBI" id="CHEBI:30616"/>
        <dbReference type="ChEBI" id="CHEBI:43474"/>
        <dbReference type="ChEBI" id="CHEBI:456216"/>
        <dbReference type="EC" id="5.6.2.3"/>
    </reaction>
</comment>
<dbReference type="GO" id="GO:0006269">
    <property type="term" value="P:DNA replication, synthesis of primer"/>
    <property type="evidence" value="ECO:0007669"/>
    <property type="project" value="UniProtKB-UniRule"/>
</dbReference>
<dbReference type="FunFam" id="3.40.50.300:FF:000076">
    <property type="entry name" value="Replicative DNA helicase"/>
    <property type="match status" value="1"/>
</dbReference>
<evidence type="ECO:0000256" key="8">
    <source>
        <dbReference type="ARBA" id="ARBA00023125"/>
    </source>
</evidence>
<evidence type="ECO:0000256" key="10">
    <source>
        <dbReference type="ARBA" id="ARBA00048954"/>
    </source>
</evidence>
<proteinExistence type="inferred from homology"/>
<dbReference type="Pfam" id="PF03796">
    <property type="entry name" value="DnaB_C"/>
    <property type="match status" value="1"/>
</dbReference>
<keyword evidence="15" id="KW-1185">Reference proteome</keyword>
<feature type="domain" description="SF4 helicase" evidence="13">
    <location>
        <begin position="175"/>
        <end position="443"/>
    </location>
</feature>